<feature type="transmembrane region" description="Helical" evidence="1">
    <location>
        <begin position="6"/>
        <end position="28"/>
    </location>
</feature>
<keyword evidence="1" id="KW-0472">Membrane</keyword>
<proteinExistence type="predicted"/>
<evidence type="ECO:0000313" key="4">
    <source>
        <dbReference type="Proteomes" id="UP001189122"/>
    </source>
</evidence>
<evidence type="ECO:0000256" key="1">
    <source>
        <dbReference type="SAM" id="Phobius"/>
    </source>
</evidence>
<dbReference type="EMBL" id="LR743590">
    <property type="protein sequence ID" value="CAA2617349.1"/>
    <property type="molecule type" value="Genomic_DNA"/>
</dbReference>
<dbReference type="Proteomes" id="UP001189122">
    <property type="component" value="Unassembled WGS sequence"/>
</dbReference>
<reference evidence="2 4" key="1">
    <citation type="submission" date="2019-12" db="EMBL/GenBank/DDBJ databases">
        <authorList>
            <person name="Scholz U."/>
            <person name="Mascher M."/>
            <person name="Fiebig A."/>
        </authorList>
    </citation>
    <scope>NUCLEOTIDE SEQUENCE</scope>
</reference>
<keyword evidence="1" id="KW-1133">Transmembrane helix</keyword>
<dbReference type="EMBL" id="CACRZD030000003">
    <property type="protein sequence ID" value="CAA6657047.1"/>
    <property type="molecule type" value="Genomic_DNA"/>
</dbReference>
<evidence type="ECO:0000313" key="2">
    <source>
        <dbReference type="EMBL" id="CAA2617349.1"/>
    </source>
</evidence>
<sequence>MLHLKIIFSAYSVSIFFVSLRTMSFLSWGGSIHY</sequence>
<name>A0A7I8II52_SPIIN</name>
<evidence type="ECO:0000313" key="3">
    <source>
        <dbReference type="EMBL" id="CAA6675505.1"/>
    </source>
</evidence>
<keyword evidence="4" id="KW-1185">Reference proteome</keyword>
<dbReference type="AlphaFoldDB" id="A0A7I8II52"/>
<gene>
    <name evidence="2" type="ORF">SI7747_03003517</name>
    <name evidence="3" type="ORF">SI7747_UN021847</name>
</gene>
<accession>A0A7I8II52</accession>
<protein>
    <submittedName>
        <fullName evidence="2">Uncharacterized protein</fullName>
    </submittedName>
</protein>
<keyword evidence="1" id="KW-0812">Transmembrane</keyword>
<dbReference type="EMBL" id="CACRZD030000338">
    <property type="protein sequence ID" value="CAA6675505.1"/>
    <property type="molecule type" value="Genomic_DNA"/>
</dbReference>
<organism evidence="2">
    <name type="scientific">Spirodela intermedia</name>
    <name type="common">Intermediate duckweed</name>
    <dbReference type="NCBI Taxonomy" id="51605"/>
    <lineage>
        <taxon>Eukaryota</taxon>
        <taxon>Viridiplantae</taxon>
        <taxon>Streptophyta</taxon>
        <taxon>Embryophyta</taxon>
        <taxon>Tracheophyta</taxon>
        <taxon>Spermatophyta</taxon>
        <taxon>Magnoliopsida</taxon>
        <taxon>Liliopsida</taxon>
        <taxon>Araceae</taxon>
        <taxon>Lemnoideae</taxon>
        <taxon>Spirodela</taxon>
    </lineage>
</organism>